<keyword evidence="3" id="KW-1185">Reference proteome</keyword>
<proteinExistence type="predicted"/>
<reference evidence="2 3" key="1">
    <citation type="submission" date="2022-05" db="EMBL/GenBank/DDBJ databases">
        <title>Luteimonas sp. SX5, whole genome shotgun sequencing project.</title>
        <authorList>
            <person name="Zhao G."/>
            <person name="Shen L."/>
        </authorList>
    </citation>
    <scope>NUCLEOTIDE SEQUENCE [LARGE SCALE GENOMIC DNA]</scope>
    <source>
        <strain evidence="2 3">SX5</strain>
    </source>
</reference>
<name>A0ABT0MNZ3_9GAMM</name>
<gene>
    <name evidence="2" type="ORF">M2650_15405</name>
</gene>
<evidence type="ECO:0000256" key="1">
    <source>
        <dbReference type="SAM" id="SignalP"/>
    </source>
</evidence>
<dbReference type="RefSeq" id="WP_249476025.1">
    <property type="nucleotide sequence ID" value="NZ_JAMBEP010000005.1"/>
</dbReference>
<accession>A0ABT0MNZ3</accession>
<organism evidence="2 3">
    <name type="scientific">Luteimonas galliterrae</name>
    <dbReference type="NCBI Taxonomy" id="2940486"/>
    <lineage>
        <taxon>Bacteria</taxon>
        <taxon>Pseudomonadati</taxon>
        <taxon>Pseudomonadota</taxon>
        <taxon>Gammaproteobacteria</taxon>
        <taxon>Lysobacterales</taxon>
        <taxon>Lysobacteraceae</taxon>
        <taxon>Luteimonas</taxon>
    </lineage>
</organism>
<comment type="caution">
    <text evidence="2">The sequence shown here is derived from an EMBL/GenBank/DDBJ whole genome shotgun (WGS) entry which is preliminary data.</text>
</comment>
<evidence type="ECO:0000313" key="2">
    <source>
        <dbReference type="EMBL" id="MCL1636010.1"/>
    </source>
</evidence>
<sequence>MRRTADNLYMRSGLLLLTAALAPAAFAQQAQEDPGFAITRTVNPRIAYRGVPLEDNPVHARATTFPAQIFHSTLDKALGNALGDGELGSATGSGGIVMQATRGMLVPDAQTGASGLGMMGSAAAGSAPLGMSASVGGSVRGATEGLAGTINGALSSALQPAAGAAGGKP</sequence>
<keyword evidence="1" id="KW-0732">Signal</keyword>
<feature type="chain" id="PRO_5045445868" evidence="1">
    <location>
        <begin position="28"/>
        <end position="169"/>
    </location>
</feature>
<evidence type="ECO:0000313" key="3">
    <source>
        <dbReference type="Proteomes" id="UP001431217"/>
    </source>
</evidence>
<dbReference type="Proteomes" id="UP001431217">
    <property type="component" value="Unassembled WGS sequence"/>
</dbReference>
<dbReference type="EMBL" id="JAMBEP010000005">
    <property type="protein sequence ID" value="MCL1636010.1"/>
    <property type="molecule type" value="Genomic_DNA"/>
</dbReference>
<protein>
    <submittedName>
        <fullName evidence="2">Uncharacterized protein</fullName>
    </submittedName>
</protein>
<feature type="signal peptide" evidence="1">
    <location>
        <begin position="1"/>
        <end position="27"/>
    </location>
</feature>